<evidence type="ECO:0000256" key="11">
    <source>
        <dbReference type="SAM" id="SignalP"/>
    </source>
</evidence>
<dbReference type="SMART" id="SM00235">
    <property type="entry name" value="ZnMc"/>
    <property type="match status" value="1"/>
</dbReference>
<feature type="domain" description="Peptidase M12A" evidence="12">
    <location>
        <begin position="51"/>
        <end position="250"/>
    </location>
</feature>
<keyword evidence="2 10" id="KW-0479">Metal-binding</keyword>
<keyword evidence="7" id="KW-0865">Zymogen</keyword>
<evidence type="ECO:0000259" key="12">
    <source>
        <dbReference type="PROSITE" id="PS51864"/>
    </source>
</evidence>
<evidence type="ECO:0000256" key="9">
    <source>
        <dbReference type="ARBA" id="ARBA00023180"/>
    </source>
</evidence>
<sequence length="253" mass="28381">MKFVAILGILFISQQALGASLAGKQVDNRRDNPEERGPYFEGDIILDETQGGLRNETYRWPQATVIYDVDPKFTIDEIVQIQAGIQEIVKKTCIRFKKRVAETEYVYVQRGAAESGTGCYSSVGRVGGKQTLNLEVPNCLRLGTVSHEFIHALGFYHEQSRTDRDEYVTIVWANIRPGLEHNFNKYEADVTDPFNVTYDYGSVMHYSAYGFAINPVIPTIIPNVPNVEIGQRLGLSASDALKLNNMYNCSLSN</sequence>
<dbReference type="PANTHER" id="PTHR10127">
    <property type="entry name" value="DISCOIDIN, CUB, EGF, LAMININ , AND ZINC METALLOPROTEASE DOMAIN CONTAINING"/>
    <property type="match status" value="1"/>
</dbReference>
<dbReference type="InterPro" id="IPR006026">
    <property type="entry name" value="Peptidase_Metallo"/>
</dbReference>
<keyword evidence="4 10" id="KW-0378">Hydrolase</keyword>
<dbReference type="EMBL" id="CAJVCH010060746">
    <property type="protein sequence ID" value="CAG7719365.1"/>
    <property type="molecule type" value="Genomic_DNA"/>
</dbReference>
<comment type="caution">
    <text evidence="10">Lacks conserved residue(s) required for the propagation of feature annotation.</text>
</comment>
<evidence type="ECO:0000256" key="7">
    <source>
        <dbReference type="ARBA" id="ARBA00023145"/>
    </source>
</evidence>
<feature type="chain" id="PRO_5035176585" description="Peptidase M12A domain-containing protein" evidence="11">
    <location>
        <begin position="19"/>
        <end position="253"/>
    </location>
</feature>
<dbReference type="Proteomes" id="UP000708208">
    <property type="component" value="Unassembled WGS sequence"/>
</dbReference>
<feature type="signal peptide" evidence="11">
    <location>
        <begin position="1"/>
        <end position="18"/>
    </location>
</feature>
<keyword evidence="5 10" id="KW-0862">Zinc</keyword>
<gene>
    <name evidence="13" type="ORF">AFUS01_LOCUS8692</name>
</gene>
<keyword evidence="3 11" id="KW-0732">Signal</keyword>
<evidence type="ECO:0000256" key="5">
    <source>
        <dbReference type="ARBA" id="ARBA00022833"/>
    </source>
</evidence>
<dbReference type="AlphaFoldDB" id="A0A8J2JFS3"/>
<dbReference type="GO" id="GO:0006508">
    <property type="term" value="P:proteolysis"/>
    <property type="evidence" value="ECO:0007669"/>
    <property type="project" value="UniProtKB-KW"/>
</dbReference>
<keyword evidence="1 10" id="KW-0645">Protease</keyword>
<dbReference type="PROSITE" id="PS51864">
    <property type="entry name" value="ASTACIN"/>
    <property type="match status" value="1"/>
</dbReference>
<evidence type="ECO:0000313" key="14">
    <source>
        <dbReference type="Proteomes" id="UP000708208"/>
    </source>
</evidence>
<dbReference type="CDD" id="cd04280">
    <property type="entry name" value="ZnMc_astacin_like"/>
    <property type="match status" value="1"/>
</dbReference>
<protein>
    <recommendedName>
        <fullName evidence="12">Peptidase M12A domain-containing protein</fullName>
    </recommendedName>
</protein>
<evidence type="ECO:0000256" key="1">
    <source>
        <dbReference type="ARBA" id="ARBA00022670"/>
    </source>
</evidence>
<evidence type="ECO:0000256" key="2">
    <source>
        <dbReference type="ARBA" id="ARBA00022723"/>
    </source>
</evidence>
<dbReference type="GO" id="GO:0004222">
    <property type="term" value="F:metalloendopeptidase activity"/>
    <property type="evidence" value="ECO:0007669"/>
    <property type="project" value="UniProtKB-UniRule"/>
</dbReference>
<dbReference type="InterPro" id="IPR034035">
    <property type="entry name" value="Astacin-like_dom"/>
</dbReference>
<accession>A0A8J2JFS3</accession>
<name>A0A8J2JFS3_9HEXA</name>
<feature type="binding site" evidence="10">
    <location>
        <position position="151"/>
    </location>
    <ligand>
        <name>Zn(2+)</name>
        <dbReference type="ChEBI" id="CHEBI:29105"/>
        <note>catalytic</note>
    </ligand>
</feature>
<dbReference type="OrthoDB" id="291007at2759"/>
<evidence type="ECO:0000256" key="10">
    <source>
        <dbReference type="PROSITE-ProRule" id="PRU01211"/>
    </source>
</evidence>
<feature type="binding site" evidence="10">
    <location>
        <position position="157"/>
    </location>
    <ligand>
        <name>Zn(2+)</name>
        <dbReference type="ChEBI" id="CHEBI:29105"/>
        <note>catalytic</note>
    </ligand>
</feature>
<evidence type="ECO:0000256" key="4">
    <source>
        <dbReference type="ARBA" id="ARBA00022801"/>
    </source>
</evidence>
<organism evidence="13 14">
    <name type="scientific">Allacma fusca</name>
    <dbReference type="NCBI Taxonomy" id="39272"/>
    <lineage>
        <taxon>Eukaryota</taxon>
        <taxon>Metazoa</taxon>
        <taxon>Ecdysozoa</taxon>
        <taxon>Arthropoda</taxon>
        <taxon>Hexapoda</taxon>
        <taxon>Collembola</taxon>
        <taxon>Symphypleona</taxon>
        <taxon>Sminthuridae</taxon>
        <taxon>Allacma</taxon>
    </lineage>
</organism>
<keyword evidence="14" id="KW-1185">Reference proteome</keyword>
<evidence type="ECO:0000256" key="8">
    <source>
        <dbReference type="ARBA" id="ARBA00023157"/>
    </source>
</evidence>
<keyword evidence="6 10" id="KW-0482">Metalloprotease</keyword>
<keyword evidence="9" id="KW-0325">Glycoprotein</keyword>
<dbReference type="PANTHER" id="PTHR10127:SF814">
    <property type="entry name" value="MEPRIN A SUBUNIT BETA"/>
    <property type="match status" value="1"/>
</dbReference>
<keyword evidence="8" id="KW-1015">Disulfide bond</keyword>
<dbReference type="GO" id="GO:0008270">
    <property type="term" value="F:zinc ion binding"/>
    <property type="evidence" value="ECO:0007669"/>
    <property type="project" value="UniProtKB-UniRule"/>
</dbReference>
<comment type="caution">
    <text evidence="13">The sequence shown here is derived from an EMBL/GenBank/DDBJ whole genome shotgun (WGS) entry which is preliminary data.</text>
</comment>
<evidence type="ECO:0000256" key="6">
    <source>
        <dbReference type="ARBA" id="ARBA00023049"/>
    </source>
</evidence>
<evidence type="ECO:0000313" key="13">
    <source>
        <dbReference type="EMBL" id="CAG7719365.1"/>
    </source>
</evidence>
<dbReference type="FunFam" id="3.40.390.10:FF:000015">
    <property type="entry name" value="Meprin A subunit"/>
    <property type="match status" value="1"/>
</dbReference>
<reference evidence="13" key="1">
    <citation type="submission" date="2021-06" db="EMBL/GenBank/DDBJ databases">
        <authorList>
            <person name="Hodson N. C."/>
            <person name="Mongue J. A."/>
            <person name="Jaron S. K."/>
        </authorList>
    </citation>
    <scope>NUCLEOTIDE SEQUENCE</scope>
</reference>
<feature type="active site" evidence="10">
    <location>
        <position position="148"/>
    </location>
</feature>
<comment type="cofactor">
    <cofactor evidence="10">
        <name>Zn(2+)</name>
        <dbReference type="ChEBI" id="CHEBI:29105"/>
    </cofactor>
    <text evidence="10">Binds 1 zinc ion per subunit.</text>
</comment>
<dbReference type="InterPro" id="IPR001506">
    <property type="entry name" value="Peptidase_M12A"/>
</dbReference>
<proteinExistence type="predicted"/>
<feature type="binding site" evidence="10">
    <location>
        <position position="147"/>
    </location>
    <ligand>
        <name>Zn(2+)</name>
        <dbReference type="ChEBI" id="CHEBI:29105"/>
        <note>catalytic</note>
    </ligand>
</feature>
<dbReference type="Pfam" id="PF01400">
    <property type="entry name" value="Astacin"/>
    <property type="match status" value="1"/>
</dbReference>
<evidence type="ECO:0000256" key="3">
    <source>
        <dbReference type="ARBA" id="ARBA00022729"/>
    </source>
</evidence>